<organism evidence="2 3">
    <name type="scientific">Symbiodinium necroappetens</name>
    <dbReference type="NCBI Taxonomy" id="1628268"/>
    <lineage>
        <taxon>Eukaryota</taxon>
        <taxon>Sar</taxon>
        <taxon>Alveolata</taxon>
        <taxon>Dinophyceae</taxon>
        <taxon>Suessiales</taxon>
        <taxon>Symbiodiniaceae</taxon>
        <taxon>Symbiodinium</taxon>
    </lineage>
</organism>
<dbReference type="Proteomes" id="UP000601435">
    <property type="component" value="Unassembled WGS sequence"/>
</dbReference>
<evidence type="ECO:0000256" key="1">
    <source>
        <dbReference type="SAM" id="MobiDB-lite"/>
    </source>
</evidence>
<protein>
    <submittedName>
        <fullName evidence="2">Uncharacterized protein</fullName>
    </submittedName>
</protein>
<accession>A0A813BHK5</accession>
<sequence length="1337" mass="140664">VRRQYNKCDGHVFFTDTESPAGQGEDDFVRVPVPRQELNRSHEKWLYHRNMVGLMPAWSHLLSSGMAEKYDWLINSELDHFLSPSRAKENILEYLRVMEEGSEDSSGVEGPIMLMWGNAFVFNRKYVQVLKANWANLGRVADAVEEGGRAVGCPMFMKGLMEWPEHCSQDMIYPALAEHVLPPLQQKVAFPGASGCGQLAKNRHGQAFPLGCWEMQQNPINGQHEEGELTALQELAAIGRLQDSEAAGAYCRRSPIEAVQKNCLKFWDGRNVPVIHHLHTAREHFLARTLLDNDPGVRAEGHCTDPDFVPYTQNAGRGDDSAGDETQPQEQAGKDQERPAVPIAPTPSGQKETRAEHILSEKHGLGHEELPEVQRALAEKYGETDPAKICDRVGKDFFCTEVVLPGNNKRVHVEVIREGIFNAWGPTQPCKKENCKVDGETYAKYNEKSNRQHVLEGPHKGKFAKGTKAPPVGLVTGNKKRSEWKNPKTGSPRENPLQEEQTEAAQIKKGGIVEGGGTLTTTNQQGEHVEVKTNCRSDGMEEIDYTAEKKTKDGTKTTKYKNASPVDAPIGHSEFYETVTSNKGELFQIRQSGRGELDKKTLETRMVECEKTSYELRDEVKVAIGQGVEVERRGPFSGDILRTAKEISEGEALSNGVFASVEFADCTNRPTTVGGAKACDGVGALVARKENEQRLYISEQQENEAILSGLGRASAQGAAQVGALIAKEKIERASDGLPQAPLHVASAAIAAGSVAMLGGGEGKLDRAAASATASLALSASQEVVSGVLGPGRVASVAGSALGAFAASSGSCQERLAKAAQATGKGAVVQAAGSVLAGAGVPLCPTKVINEEGRKGMEFAGGSMVSFGQRDRYGSGQLADTTVTRSSHEEGVQVRAGLGTALVASGNPSALLSGLGSAVGISGNIGVTERAHLVQRPDGSYSQHMEAVHGFAGGVDVVGVEKLNLDTGHATVSSKEHEKAALCGSRTTQTEELRVLGQKVASQELSFKHAQENLLGSKEVMLDCTTGEVVERADGLLLSTTQEGLGTVDRSSGKAHFDGDVSWSIGVRQEVKDAAGRGIEVGGLEMRRANEERIFCCDEDAAQALKGAGAQVLQQGAVGVVGLIAGEVVGKVAGSKAAGAVLGEATAAGGVAMLGGGEGKLDRAAASATASLALSASQEVVSGVLGPGRVASVAGSALGAFAASSGSCQERLAKAAQATGKGAVVQAAGSATGVGSLVGVSGNVGVTETFERVEAAGDYSMDTEKVWGFAGTVDVAGVNVSHVLGFGSLDSGIITGVHVKGGESATGNFIISAEQEWKRTTHAAGIALMGLKLEARAA</sequence>
<feature type="region of interest" description="Disordered" evidence="1">
    <location>
        <begin position="457"/>
        <end position="499"/>
    </location>
</feature>
<gene>
    <name evidence="2" type="ORF">SNEC2469_LOCUS30453</name>
</gene>
<keyword evidence="3" id="KW-1185">Reference proteome</keyword>
<proteinExistence type="predicted"/>
<reference evidence="2" key="1">
    <citation type="submission" date="2021-02" db="EMBL/GenBank/DDBJ databases">
        <authorList>
            <person name="Dougan E. K."/>
            <person name="Rhodes N."/>
            <person name="Thang M."/>
            <person name="Chan C."/>
        </authorList>
    </citation>
    <scope>NUCLEOTIDE SEQUENCE</scope>
</reference>
<feature type="non-terminal residue" evidence="2">
    <location>
        <position position="1"/>
    </location>
</feature>
<evidence type="ECO:0000313" key="2">
    <source>
        <dbReference type="EMBL" id="CAE7903075.1"/>
    </source>
</evidence>
<comment type="caution">
    <text evidence="2">The sequence shown here is derived from an EMBL/GenBank/DDBJ whole genome shotgun (WGS) entry which is preliminary data.</text>
</comment>
<dbReference type="OrthoDB" id="417780at2759"/>
<feature type="region of interest" description="Disordered" evidence="1">
    <location>
        <begin position="301"/>
        <end position="355"/>
    </location>
</feature>
<name>A0A813BHK5_9DINO</name>
<evidence type="ECO:0000313" key="3">
    <source>
        <dbReference type="Proteomes" id="UP000601435"/>
    </source>
</evidence>
<dbReference type="EMBL" id="CAJNJA010071141">
    <property type="protein sequence ID" value="CAE7903075.1"/>
    <property type="molecule type" value="Genomic_DNA"/>
</dbReference>